<proteinExistence type="predicted"/>
<keyword evidence="2" id="KW-1185">Reference proteome</keyword>
<comment type="caution">
    <text evidence="1">The sequence shown here is derived from an EMBL/GenBank/DDBJ whole genome shotgun (WGS) entry which is preliminary data.</text>
</comment>
<gene>
    <name evidence="1" type="ORF">IHE45_19G186000</name>
</gene>
<reference evidence="2" key="1">
    <citation type="journal article" date="2022" name="Nat. Commun.">
        <title>Chromosome evolution and the genetic basis of agronomically important traits in greater yam.</title>
        <authorList>
            <person name="Bredeson J.V."/>
            <person name="Lyons J.B."/>
            <person name="Oniyinde I.O."/>
            <person name="Okereke N.R."/>
            <person name="Kolade O."/>
            <person name="Nnabue I."/>
            <person name="Nwadili C.O."/>
            <person name="Hribova E."/>
            <person name="Parker M."/>
            <person name="Nwogha J."/>
            <person name="Shu S."/>
            <person name="Carlson J."/>
            <person name="Kariba R."/>
            <person name="Muthemba S."/>
            <person name="Knop K."/>
            <person name="Barton G.J."/>
            <person name="Sherwood A.V."/>
            <person name="Lopez-Montes A."/>
            <person name="Asiedu R."/>
            <person name="Jamnadass R."/>
            <person name="Muchugi A."/>
            <person name="Goodstein D."/>
            <person name="Egesi C.N."/>
            <person name="Featherston J."/>
            <person name="Asfaw A."/>
            <person name="Simpson G.G."/>
            <person name="Dolezel J."/>
            <person name="Hendre P.S."/>
            <person name="Van Deynze A."/>
            <person name="Kumar P.L."/>
            <person name="Obidiegwu J.E."/>
            <person name="Bhattacharjee R."/>
            <person name="Rokhsar D.S."/>
        </authorList>
    </citation>
    <scope>NUCLEOTIDE SEQUENCE [LARGE SCALE GENOMIC DNA]</scope>
    <source>
        <strain evidence="2">cv. TDa95/00328</strain>
    </source>
</reference>
<dbReference type="EMBL" id="CM037029">
    <property type="protein sequence ID" value="KAH7655123.1"/>
    <property type="molecule type" value="Genomic_DNA"/>
</dbReference>
<name>A0ACB7U4D4_DIOAL</name>
<evidence type="ECO:0000313" key="1">
    <source>
        <dbReference type="EMBL" id="KAH7655123.1"/>
    </source>
</evidence>
<organism evidence="1 2">
    <name type="scientific">Dioscorea alata</name>
    <name type="common">Purple yam</name>
    <dbReference type="NCBI Taxonomy" id="55571"/>
    <lineage>
        <taxon>Eukaryota</taxon>
        <taxon>Viridiplantae</taxon>
        <taxon>Streptophyta</taxon>
        <taxon>Embryophyta</taxon>
        <taxon>Tracheophyta</taxon>
        <taxon>Spermatophyta</taxon>
        <taxon>Magnoliopsida</taxon>
        <taxon>Liliopsida</taxon>
        <taxon>Dioscoreales</taxon>
        <taxon>Dioscoreaceae</taxon>
        <taxon>Dioscorea</taxon>
    </lineage>
</organism>
<evidence type="ECO:0000313" key="2">
    <source>
        <dbReference type="Proteomes" id="UP000827976"/>
    </source>
</evidence>
<accession>A0ACB7U4D4</accession>
<sequence>MVASLHSVLLVLDSSEVVRHNALKKMKMKMKMKKKKMVRINMKMRRRSSTSREPLSLIEKRLRALKKLLPASDAGSVFDLFRQTSEYIACLQAQIKLMRFMVQVLSQNSDN</sequence>
<dbReference type="Proteomes" id="UP000827976">
    <property type="component" value="Chromosome 19"/>
</dbReference>
<protein>
    <submittedName>
        <fullName evidence="1">Myc-type basic helix-loop-helix (BHLH) domain-containing protein</fullName>
    </submittedName>
</protein>